<dbReference type="PANTHER" id="PTHR43341:SF1">
    <property type="entry name" value="GENERAL AMINO-ACID PERMEASE GAP1"/>
    <property type="match status" value="1"/>
</dbReference>
<feature type="region of interest" description="Disordered" evidence="8">
    <location>
        <begin position="17"/>
        <end position="81"/>
    </location>
</feature>
<protein>
    <recommendedName>
        <fullName evidence="10">Amino acid permease/ SLC12A domain-containing protein</fullName>
    </recommendedName>
</protein>
<evidence type="ECO:0000256" key="3">
    <source>
        <dbReference type="ARBA" id="ARBA00022475"/>
    </source>
</evidence>
<dbReference type="AlphaFoldDB" id="A0AAD4I5X5"/>
<evidence type="ECO:0000259" key="10">
    <source>
        <dbReference type="Pfam" id="PF00324"/>
    </source>
</evidence>
<feature type="domain" description="Amino acid permease/ SLC12A" evidence="10">
    <location>
        <begin position="115"/>
        <end position="577"/>
    </location>
</feature>
<keyword evidence="3" id="KW-1003">Cell membrane</keyword>
<feature type="transmembrane region" description="Helical" evidence="9">
    <location>
        <begin position="194"/>
        <end position="218"/>
    </location>
</feature>
<keyword evidence="6 9" id="KW-1133">Transmembrane helix</keyword>
<feature type="transmembrane region" description="Helical" evidence="9">
    <location>
        <begin position="254"/>
        <end position="275"/>
    </location>
</feature>
<dbReference type="GO" id="GO:0005886">
    <property type="term" value="C:plasma membrane"/>
    <property type="evidence" value="ECO:0007669"/>
    <property type="project" value="UniProtKB-SubCell"/>
</dbReference>
<feature type="transmembrane region" description="Helical" evidence="9">
    <location>
        <begin position="224"/>
        <end position="242"/>
    </location>
</feature>
<dbReference type="PANTHER" id="PTHR43341">
    <property type="entry name" value="AMINO ACID PERMEASE"/>
    <property type="match status" value="1"/>
</dbReference>
<dbReference type="InterPro" id="IPR004840">
    <property type="entry name" value="Amino_acid_permease_CS"/>
</dbReference>
<evidence type="ECO:0000256" key="2">
    <source>
        <dbReference type="ARBA" id="ARBA00022448"/>
    </source>
</evidence>
<evidence type="ECO:0000313" key="12">
    <source>
        <dbReference type="Proteomes" id="UP001197093"/>
    </source>
</evidence>
<gene>
    <name evidence="11" type="ORF">NEMBOFW57_003621</name>
</gene>
<proteinExistence type="predicted"/>
<comment type="caution">
    <text evidence="11">The sequence shown here is derived from an EMBL/GenBank/DDBJ whole genome shotgun (WGS) entry which is preliminary data.</text>
</comment>
<feature type="transmembrane region" description="Helical" evidence="9">
    <location>
        <begin position="437"/>
        <end position="455"/>
    </location>
</feature>
<organism evidence="11 12">
    <name type="scientific">Staphylotrichum longicolle</name>
    <dbReference type="NCBI Taxonomy" id="669026"/>
    <lineage>
        <taxon>Eukaryota</taxon>
        <taxon>Fungi</taxon>
        <taxon>Dikarya</taxon>
        <taxon>Ascomycota</taxon>
        <taxon>Pezizomycotina</taxon>
        <taxon>Sordariomycetes</taxon>
        <taxon>Sordariomycetidae</taxon>
        <taxon>Sordariales</taxon>
        <taxon>Chaetomiaceae</taxon>
        <taxon>Staphylotrichum</taxon>
    </lineage>
</organism>
<evidence type="ECO:0000313" key="11">
    <source>
        <dbReference type="EMBL" id="KAG7293568.1"/>
    </source>
</evidence>
<keyword evidence="12" id="KW-1185">Reference proteome</keyword>
<keyword evidence="7 9" id="KW-0472">Membrane</keyword>
<keyword evidence="4 9" id="KW-0812">Transmembrane</keyword>
<accession>A0AAD4I5X5</accession>
<evidence type="ECO:0000256" key="6">
    <source>
        <dbReference type="ARBA" id="ARBA00022989"/>
    </source>
</evidence>
<dbReference type="EMBL" id="JAHCVI010000001">
    <property type="protein sequence ID" value="KAG7293568.1"/>
    <property type="molecule type" value="Genomic_DNA"/>
</dbReference>
<keyword evidence="5" id="KW-0029">Amino-acid transport</keyword>
<feature type="transmembrane region" description="Helical" evidence="9">
    <location>
        <begin position="338"/>
        <end position="359"/>
    </location>
</feature>
<dbReference type="Pfam" id="PF00324">
    <property type="entry name" value="AA_permease"/>
    <property type="match status" value="1"/>
</dbReference>
<dbReference type="Gene3D" id="1.20.1740.10">
    <property type="entry name" value="Amino acid/polyamine transporter I"/>
    <property type="match status" value="1"/>
</dbReference>
<feature type="transmembrane region" description="Helical" evidence="9">
    <location>
        <begin position="509"/>
        <end position="533"/>
    </location>
</feature>
<evidence type="ECO:0000256" key="1">
    <source>
        <dbReference type="ARBA" id="ARBA00004651"/>
    </source>
</evidence>
<feature type="transmembrane region" description="Helical" evidence="9">
    <location>
        <begin position="467"/>
        <end position="488"/>
    </location>
</feature>
<reference evidence="11" key="1">
    <citation type="submission" date="2023-02" db="EMBL/GenBank/DDBJ databases">
        <authorList>
            <person name="Palmer J.M."/>
        </authorList>
    </citation>
    <scope>NUCLEOTIDE SEQUENCE</scope>
    <source>
        <strain evidence="11">FW57</strain>
    </source>
</reference>
<dbReference type="NCBIfam" id="TIGR00913">
    <property type="entry name" value="2A0310"/>
    <property type="match status" value="1"/>
</dbReference>
<feature type="transmembrane region" description="Helical" evidence="9">
    <location>
        <begin position="146"/>
        <end position="173"/>
    </location>
</feature>
<sequence length="621" mass="66792">MALDRDIEMNRLSWVRSPGGGSTFTAQRPSTAPYGPRGGTGNRDMKSHVGSFINSFRRGDGGGDGPNWPSTNADQHGKSGLGKMTSAQGGRYYNLHSANARTASSLLARELKSRHLQMIAFGGSIGTGLFVASGKALSNGGPASVLLAYMIVGVMVWCTMQALGEMAVLFPVAGSFSAYSTRFLDPSWGFAMGWNYTLQWITVLPVEIIAGALTIGYWDPAIPKSIFVTIFLVVILVINLLGIRGYGEAEFAFAIVKITAIVGFILLGIVINIGGTPTEGYIGGKYWQDPGPFDNGFKGLCAVFVTAAFTFAGTELVGLASAETANPRKSLPTAIKQVFWRITVFYIVSLAIVGLLVPYTEPRLLGATNMADASASPFVIAIESAGATVLPSIMNGVILVSVISVGNSSVFGSSRTLAALAEQGHAPKLFAYIDRRGRPLIAILAASAVGLLAYLADYGNHSRVFDWLLAISGLSAIFAWGSTCLAHIRLRSAWARQYDLADLPFRAQAGVWGSWVGLACNVFVFVAQVWVAIAPLQAEGEAPLSAADVAQNFFVQCLALPVVVVCWVGHKLWFRTSYVRLDQMDLDSGRRDFEGWGVTKAQEGEERRAWPRWKRLYRVLC</sequence>
<evidence type="ECO:0000256" key="5">
    <source>
        <dbReference type="ARBA" id="ARBA00022970"/>
    </source>
</evidence>
<feature type="transmembrane region" description="Helical" evidence="9">
    <location>
        <begin position="116"/>
        <end position="134"/>
    </location>
</feature>
<name>A0AAD4I5X5_9PEZI</name>
<dbReference type="FunFam" id="1.20.1740.10:FF:000017">
    <property type="entry name" value="Amino acid permease"/>
    <property type="match status" value="1"/>
</dbReference>
<dbReference type="PROSITE" id="PS00218">
    <property type="entry name" value="AMINO_ACID_PERMEASE_1"/>
    <property type="match status" value="1"/>
</dbReference>
<evidence type="ECO:0000256" key="7">
    <source>
        <dbReference type="ARBA" id="ARBA00023136"/>
    </source>
</evidence>
<dbReference type="GO" id="GO:0015171">
    <property type="term" value="F:amino acid transmembrane transporter activity"/>
    <property type="evidence" value="ECO:0007669"/>
    <property type="project" value="TreeGrafter"/>
</dbReference>
<keyword evidence="2" id="KW-0813">Transport</keyword>
<dbReference type="Proteomes" id="UP001197093">
    <property type="component" value="Unassembled WGS sequence"/>
</dbReference>
<comment type="subcellular location">
    <subcellularLocation>
        <location evidence="1">Cell membrane</location>
        <topology evidence="1">Multi-pass membrane protein</topology>
    </subcellularLocation>
</comment>
<evidence type="ECO:0000256" key="8">
    <source>
        <dbReference type="SAM" id="MobiDB-lite"/>
    </source>
</evidence>
<dbReference type="InterPro" id="IPR050524">
    <property type="entry name" value="APC_YAT"/>
</dbReference>
<feature type="transmembrane region" description="Helical" evidence="9">
    <location>
        <begin position="553"/>
        <end position="574"/>
    </location>
</feature>
<evidence type="ECO:0000256" key="9">
    <source>
        <dbReference type="SAM" id="Phobius"/>
    </source>
</evidence>
<feature type="transmembrane region" description="Helical" evidence="9">
    <location>
        <begin position="379"/>
        <end position="405"/>
    </location>
</feature>
<dbReference type="InterPro" id="IPR004841">
    <property type="entry name" value="AA-permease/SLC12A_dom"/>
</dbReference>
<dbReference type="InterPro" id="IPR004762">
    <property type="entry name" value="Amino_acid_permease_fungi"/>
</dbReference>
<evidence type="ECO:0000256" key="4">
    <source>
        <dbReference type="ARBA" id="ARBA00022692"/>
    </source>
</evidence>